<dbReference type="Gene3D" id="1.20.1070.10">
    <property type="entry name" value="Rhodopsin 7-helix transmembrane proteins"/>
    <property type="match status" value="1"/>
</dbReference>
<keyword evidence="6" id="KW-0297">G-protein coupled receptor</keyword>
<keyword evidence="5 11" id="KW-1133">Transmembrane helix</keyword>
<evidence type="ECO:0000256" key="1">
    <source>
        <dbReference type="ARBA" id="ARBA00004651"/>
    </source>
</evidence>
<evidence type="ECO:0000256" key="4">
    <source>
        <dbReference type="ARBA" id="ARBA00022692"/>
    </source>
</evidence>
<feature type="domain" description="G-protein coupled receptors family 1 profile" evidence="12">
    <location>
        <begin position="1"/>
        <end position="230"/>
    </location>
</feature>
<evidence type="ECO:0000256" key="3">
    <source>
        <dbReference type="ARBA" id="ARBA00022475"/>
    </source>
</evidence>
<dbReference type="GO" id="GO:0005886">
    <property type="term" value="C:plasma membrane"/>
    <property type="evidence" value="ECO:0007669"/>
    <property type="project" value="UniProtKB-SubCell"/>
</dbReference>
<dbReference type="AlphaFoldDB" id="A0A336LPQ7"/>
<protein>
    <submittedName>
        <fullName evidence="13">CSON000462 protein</fullName>
    </submittedName>
</protein>
<proteinExistence type="inferred from homology"/>
<dbReference type="PANTHER" id="PTHR24246">
    <property type="entry name" value="OLFACTORY RECEPTOR AND ADENOSINE RECEPTOR"/>
    <property type="match status" value="1"/>
</dbReference>
<comment type="subcellular location">
    <subcellularLocation>
        <location evidence="1">Cell membrane</location>
        <topology evidence="1">Multi-pass membrane protein</topology>
    </subcellularLocation>
</comment>
<evidence type="ECO:0000313" key="13">
    <source>
        <dbReference type="EMBL" id="SSX20074.1"/>
    </source>
</evidence>
<dbReference type="EMBL" id="UFQT01000107">
    <property type="protein sequence ID" value="SSX20074.1"/>
    <property type="molecule type" value="Genomic_DNA"/>
</dbReference>
<evidence type="ECO:0000256" key="11">
    <source>
        <dbReference type="SAM" id="Phobius"/>
    </source>
</evidence>
<dbReference type="VEuPathDB" id="VectorBase:CSON000462"/>
<evidence type="ECO:0000256" key="10">
    <source>
        <dbReference type="ARBA" id="ARBA00023224"/>
    </source>
</evidence>
<evidence type="ECO:0000256" key="2">
    <source>
        <dbReference type="ARBA" id="ARBA00010663"/>
    </source>
</evidence>
<feature type="transmembrane region" description="Helical" evidence="11">
    <location>
        <begin position="177"/>
        <end position="200"/>
    </location>
</feature>
<accession>A0A336LPQ7</accession>
<dbReference type="InterPro" id="IPR017452">
    <property type="entry name" value="GPCR_Rhodpsn_7TM"/>
</dbReference>
<dbReference type="PRINTS" id="PR00237">
    <property type="entry name" value="GPCRRHODOPSN"/>
</dbReference>
<feature type="transmembrane region" description="Helical" evidence="11">
    <location>
        <begin position="111"/>
        <end position="134"/>
    </location>
</feature>
<evidence type="ECO:0000259" key="12">
    <source>
        <dbReference type="PROSITE" id="PS50262"/>
    </source>
</evidence>
<keyword evidence="9" id="KW-0325">Glycoprotein</keyword>
<dbReference type="Pfam" id="PF00001">
    <property type="entry name" value="7tm_1"/>
    <property type="match status" value="1"/>
</dbReference>
<keyword evidence="3" id="KW-1003">Cell membrane</keyword>
<feature type="transmembrane region" description="Helical" evidence="11">
    <location>
        <begin position="51"/>
        <end position="72"/>
    </location>
</feature>
<reference evidence="13" key="1">
    <citation type="submission" date="2018-07" db="EMBL/GenBank/DDBJ databases">
        <authorList>
            <person name="Quirk P.G."/>
            <person name="Krulwich T.A."/>
        </authorList>
    </citation>
    <scope>NUCLEOTIDE SEQUENCE</scope>
</reference>
<sequence>MGFGLKLIDKSCHYEVSLLSSSHTISLVCTVVTSLDRYFAIAHPMEYQSKMTILITMGWLIGSAIGFSTLLFPQEVSKLRPVVLQRLNTTSCILVANVIKPEYLACISFGFVLPCILVTIIVYALIYRAIVNVFNSSTIKSSKRSFLVWLKMQREMEESGDIRFSEMLKIREVRATIIIFLTVIIFLLCWLPVVLILVVHKIKPIIGSLDEIFLVFTLLKIYSMINPVVYAFTLKDIRKPFVLLVKRVFCCDKNRLTTLEAAFSPVTLLASLRLPIFPLPIKQPVVVSVHKIIPEQLSRATAGSSLYTSIFGEIGKFENFAFAAFAISCATLNGIVPATKLHP</sequence>
<comment type="similarity">
    <text evidence="2">Belongs to the G-protein coupled receptor 1 family.</text>
</comment>
<dbReference type="PANTHER" id="PTHR24246:SF27">
    <property type="entry name" value="ADENOSINE RECEPTOR, ISOFORM A"/>
    <property type="match status" value="1"/>
</dbReference>
<dbReference type="GO" id="GO:0004930">
    <property type="term" value="F:G protein-coupled receptor activity"/>
    <property type="evidence" value="ECO:0007669"/>
    <property type="project" value="UniProtKB-KW"/>
</dbReference>
<evidence type="ECO:0000256" key="9">
    <source>
        <dbReference type="ARBA" id="ARBA00023180"/>
    </source>
</evidence>
<keyword evidence="10" id="KW-0807">Transducer</keyword>
<keyword evidence="7 11" id="KW-0472">Membrane</keyword>
<evidence type="ECO:0000256" key="6">
    <source>
        <dbReference type="ARBA" id="ARBA00023040"/>
    </source>
</evidence>
<evidence type="ECO:0000256" key="7">
    <source>
        <dbReference type="ARBA" id="ARBA00023136"/>
    </source>
</evidence>
<evidence type="ECO:0000256" key="8">
    <source>
        <dbReference type="ARBA" id="ARBA00023170"/>
    </source>
</evidence>
<dbReference type="PROSITE" id="PS50262">
    <property type="entry name" value="G_PROTEIN_RECEP_F1_2"/>
    <property type="match status" value="1"/>
</dbReference>
<name>A0A336LPQ7_CULSO</name>
<evidence type="ECO:0000256" key="5">
    <source>
        <dbReference type="ARBA" id="ARBA00022989"/>
    </source>
</evidence>
<dbReference type="SUPFAM" id="SSF81321">
    <property type="entry name" value="Family A G protein-coupled receptor-like"/>
    <property type="match status" value="1"/>
</dbReference>
<gene>
    <name evidence="13" type="primary">CSON000462</name>
</gene>
<dbReference type="InterPro" id="IPR000276">
    <property type="entry name" value="GPCR_Rhodpsn"/>
</dbReference>
<feature type="transmembrane region" description="Helical" evidence="11">
    <location>
        <begin position="212"/>
        <end position="232"/>
    </location>
</feature>
<keyword evidence="8" id="KW-0675">Receptor</keyword>
<keyword evidence="4 11" id="KW-0812">Transmembrane</keyword>
<organism evidence="13">
    <name type="scientific">Culicoides sonorensis</name>
    <name type="common">Biting midge</name>
    <dbReference type="NCBI Taxonomy" id="179676"/>
    <lineage>
        <taxon>Eukaryota</taxon>
        <taxon>Metazoa</taxon>
        <taxon>Ecdysozoa</taxon>
        <taxon>Arthropoda</taxon>
        <taxon>Hexapoda</taxon>
        <taxon>Insecta</taxon>
        <taxon>Pterygota</taxon>
        <taxon>Neoptera</taxon>
        <taxon>Endopterygota</taxon>
        <taxon>Diptera</taxon>
        <taxon>Nematocera</taxon>
        <taxon>Chironomoidea</taxon>
        <taxon>Ceratopogonidae</taxon>
        <taxon>Ceratopogoninae</taxon>
        <taxon>Culicoides</taxon>
        <taxon>Monoculicoides</taxon>
    </lineage>
</organism>